<dbReference type="GO" id="GO:0051213">
    <property type="term" value="F:dioxygenase activity"/>
    <property type="evidence" value="ECO:0007669"/>
    <property type="project" value="UniProtKB-KW"/>
</dbReference>
<feature type="domain" description="Aspartyl/asparaginy/proline hydroxylase" evidence="4">
    <location>
        <begin position="53"/>
        <end position="209"/>
    </location>
</feature>
<proteinExistence type="inferred from homology"/>
<reference evidence="5 6" key="1">
    <citation type="submission" date="2016-10" db="EMBL/GenBank/DDBJ databases">
        <authorList>
            <person name="Varghese N."/>
            <person name="Submissions S."/>
        </authorList>
    </citation>
    <scope>NUCLEOTIDE SEQUENCE [LARGE SCALE GENOMIC DNA]</scope>
    <source>
        <strain evidence="5 6">DSM 25353</strain>
    </source>
</reference>
<evidence type="ECO:0000256" key="1">
    <source>
        <dbReference type="ARBA" id="ARBA00007730"/>
    </source>
</evidence>
<protein>
    <submittedName>
        <fullName evidence="5">Beta-hydroxylase</fullName>
    </submittedName>
</protein>
<dbReference type="InterPro" id="IPR051821">
    <property type="entry name" value="Asp/Asn_beta-hydroxylase"/>
</dbReference>
<keyword evidence="6" id="KW-1185">Reference proteome</keyword>
<accession>A0A8X8IG66</accession>
<dbReference type="SUPFAM" id="SSF51197">
    <property type="entry name" value="Clavaminate synthase-like"/>
    <property type="match status" value="1"/>
</dbReference>
<evidence type="ECO:0000259" key="4">
    <source>
        <dbReference type="Pfam" id="PF05118"/>
    </source>
</evidence>
<evidence type="ECO:0000313" key="5">
    <source>
        <dbReference type="EMBL" id="SDX17085.1"/>
    </source>
</evidence>
<dbReference type="Proteomes" id="UP000198711">
    <property type="component" value="Unassembled WGS sequence"/>
</dbReference>
<keyword evidence="3" id="KW-0560">Oxidoreductase</keyword>
<gene>
    <name evidence="5" type="ORF">SAMN05444410_11030</name>
</gene>
<evidence type="ECO:0000256" key="2">
    <source>
        <dbReference type="ARBA" id="ARBA00022964"/>
    </source>
</evidence>
<dbReference type="Gene3D" id="2.60.120.330">
    <property type="entry name" value="B-lactam Antibiotic, Isopenicillin N Synthase, Chain"/>
    <property type="match status" value="1"/>
</dbReference>
<comment type="similarity">
    <text evidence="1">Belongs to the aspartyl/asparaginyl beta-hydroxylase family.</text>
</comment>
<evidence type="ECO:0000256" key="3">
    <source>
        <dbReference type="ARBA" id="ARBA00023002"/>
    </source>
</evidence>
<organism evidence="5 6">
    <name type="scientific">Hydrobacter penzbergensis</name>
    <dbReference type="NCBI Taxonomy" id="1235997"/>
    <lineage>
        <taxon>Bacteria</taxon>
        <taxon>Pseudomonadati</taxon>
        <taxon>Bacteroidota</taxon>
        <taxon>Chitinophagia</taxon>
        <taxon>Chitinophagales</taxon>
        <taxon>Chitinophagaceae</taxon>
        <taxon>Hydrobacter</taxon>
    </lineage>
</organism>
<dbReference type="RefSeq" id="WP_092724233.1">
    <property type="nucleotide sequence ID" value="NZ_FNNO01000010.1"/>
</dbReference>
<dbReference type="GO" id="GO:0016020">
    <property type="term" value="C:membrane"/>
    <property type="evidence" value="ECO:0007669"/>
    <property type="project" value="TreeGrafter"/>
</dbReference>
<sequence>MPNNLQSKLSHFFTLQIANRVLMGLGNLMTPFSKVSSKPILPKEEFPWAKILEDNWENIQAEAHALLASQNDLPNIQDIQPAESLLTTDNKWKTFFLQGFGHKAEKNRERCPATAKVLDQIPDLLTGFFSILHPGKHIPAHKGIFKGIVRTHLGLIIPGKPGECRMRVDREYIHWEQGKAVFFDDTYNHEVWNDSDGIRVVLLIDTKRPYSKIGERINNFVINSITNSIYVKDALKKNEDWEKMYYKVLA</sequence>
<dbReference type="Pfam" id="PF05118">
    <property type="entry name" value="Asp_Arg_Hydrox"/>
    <property type="match status" value="1"/>
</dbReference>
<evidence type="ECO:0000313" key="6">
    <source>
        <dbReference type="Proteomes" id="UP000198711"/>
    </source>
</evidence>
<dbReference type="EMBL" id="FNNO01000010">
    <property type="protein sequence ID" value="SDX17085.1"/>
    <property type="molecule type" value="Genomic_DNA"/>
</dbReference>
<dbReference type="PANTHER" id="PTHR46332:SF5">
    <property type="entry name" value="ASPARTATE BETA-HYDROXYLASE DOMAIN CONTAINING 2"/>
    <property type="match status" value="1"/>
</dbReference>
<dbReference type="InterPro" id="IPR007803">
    <property type="entry name" value="Asp/Arg/Pro-Hydrxlase"/>
</dbReference>
<name>A0A8X8IG66_9BACT</name>
<comment type="caution">
    <text evidence="5">The sequence shown here is derived from an EMBL/GenBank/DDBJ whole genome shotgun (WGS) entry which is preliminary data.</text>
</comment>
<keyword evidence="2" id="KW-0223">Dioxygenase</keyword>
<dbReference type="InterPro" id="IPR027443">
    <property type="entry name" value="IPNS-like_sf"/>
</dbReference>
<dbReference type="PANTHER" id="PTHR46332">
    <property type="entry name" value="ASPARTATE BETA-HYDROXYLASE DOMAIN-CONTAINING PROTEIN 2"/>
    <property type="match status" value="1"/>
</dbReference>
<dbReference type="AlphaFoldDB" id="A0A8X8IG66"/>